<gene>
    <name evidence="1" type="ORF">M421DRAFT_77698</name>
</gene>
<sequence>LSLMANYGSYRKIAFIKYCHRYWILLLVFPPHSTHALQLLDVMCFSLSAHNYSKVVT</sequence>
<dbReference type="AlphaFoldDB" id="A0A6A5R3H1"/>
<dbReference type="Proteomes" id="UP000800082">
    <property type="component" value="Unassembled WGS sequence"/>
</dbReference>
<dbReference type="OrthoDB" id="2917041at2759"/>
<keyword evidence="2" id="KW-1185">Reference proteome</keyword>
<evidence type="ECO:0008006" key="3">
    <source>
        <dbReference type="Google" id="ProtNLM"/>
    </source>
</evidence>
<dbReference type="GeneID" id="54355016"/>
<dbReference type="RefSeq" id="XP_033442864.1">
    <property type="nucleotide sequence ID" value="XM_033597349.1"/>
</dbReference>
<name>A0A6A5R3H1_9PLEO</name>
<feature type="non-terminal residue" evidence="1">
    <location>
        <position position="1"/>
    </location>
</feature>
<evidence type="ECO:0000313" key="1">
    <source>
        <dbReference type="EMBL" id="KAF1922611.1"/>
    </source>
</evidence>
<organism evidence="1 2">
    <name type="scientific">Didymella exigua CBS 183.55</name>
    <dbReference type="NCBI Taxonomy" id="1150837"/>
    <lineage>
        <taxon>Eukaryota</taxon>
        <taxon>Fungi</taxon>
        <taxon>Dikarya</taxon>
        <taxon>Ascomycota</taxon>
        <taxon>Pezizomycotina</taxon>
        <taxon>Dothideomycetes</taxon>
        <taxon>Pleosporomycetidae</taxon>
        <taxon>Pleosporales</taxon>
        <taxon>Pleosporineae</taxon>
        <taxon>Didymellaceae</taxon>
        <taxon>Didymella</taxon>
    </lineage>
</organism>
<protein>
    <recommendedName>
        <fullName evidence="3">DDE-1 domain-containing protein</fullName>
    </recommendedName>
</protein>
<reference evidence="1" key="1">
    <citation type="journal article" date="2020" name="Stud. Mycol.">
        <title>101 Dothideomycetes genomes: a test case for predicting lifestyles and emergence of pathogens.</title>
        <authorList>
            <person name="Haridas S."/>
            <person name="Albert R."/>
            <person name="Binder M."/>
            <person name="Bloem J."/>
            <person name="Labutti K."/>
            <person name="Salamov A."/>
            <person name="Andreopoulos B."/>
            <person name="Baker S."/>
            <person name="Barry K."/>
            <person name="Bills G."/>
            <person name="Bluhm B."/>
            <person name="Cannon C."/>
            <person name="Castanera R."/>
            <person name="Culley D."/>
            <person name="Daum C."/>
            <person name="Ezra D."/>
            <person name="Gonzalez J."/>
            <person name="Henrissat B."/>
            <person name="Kuo A."/>
            <person name="Liang C."/>
            <person name="Lipzen A."/>
            <person name="Lutzoni F."/>
            <person name="Magnuson J."/>
            <person name="Mondo S."/>
            <person name="Nolan M."/>
            <person name="Ohm R."/>
            <person name="Pangilinan J."/>
            <person name="Park H.-J."/>
            <person name="Ramirez L."/>
            <person name="Alfaro M."/>
            <person name="Sun H."/>
            <person name="Tritt A."/>
            <person name="Yoshinaga Y."/>
            <person name="Zwiers L.-H."/>
            <person name="Turgeon B."/>
            <person name="Goodwin S."/>
            <person name="Spatafora J."/>
            <person name="Crous P."/>
            <person name="Grigoriev I."/>
        </authorList>
    </citation>
    <scope>NUCLEOTIDE SEQUENCE</scope>
    <source>
        <strain evidence="1">CBS 183.55</strain>
    </source>
</reference>
<proteinExistence type="predicted"/>
<accession>A0A6A5R3H1</accession>
<dbReference type="EMBL" id="ML979020">
    <property type="protein sequence ID" value="KAF1922611.1"/>
    <property type="molecule type" value="Genomic_DNA"/>
</dbReference>
<evidence type="ECO:0000313" key="2">
    <source>
        <dbReference type="Proteomes" id="UP000800082"/>
    </source>
</evidence>